<dbReference type="Proteomes" id="UP000236021">
    <property type="component" value="Unassembled WGS sequence"/>
</dbReference>
<dbReference type="EMBL" id="POUI01000004">
    <property type="protein sequence ID" value="PNF83965.1"/>
    <property type="molecule type" value="Genomic_DNA"/>
</dbReference>
<evidence type="ECO:0000313" key="4">
    <source>
        <dbReference type="Proteomes" id="UP000236021"/>
    </source>
</evidence>
<dbReference type="SUPFAM" id="SSF52540">
    <property type="entry name" value="P-loop containing nucleoside triphosphate hydrolases"/>
    <property type="match status" value="1"/>
</dbReference>
<feature type="transmembrane region" description="Helical" evidence="1">
    <location>
        <begin position="147"/>
        <end position="170"/>
    </location>
</feature>
<keyword evidence="3" id="KW-0238">DNA-binding</keyword>
<keyword evidence="1" id="KW-0472">Membrane</keyword>
<protein>
    <submittedName>
        <fullName evidence="3">DNA-binding protein</fullName>
    </submittedName>
</protein>
<feature type="domain" description="YobI-like P-loop NTPase" evidence="2">
    <location>
        <begin position="45"/>
        <end position="435"/>
    </location>
</feature>
<proteinExistence type="predicted"/>
<organism evidence="3 4">
    <name type="scientific">Stutzerimonas decontaminans</name>
    <dbReference type="NCBI Taxonomy" id="3022791"/>
    <lineage>
        <taxon>Bacteria</taxon>
        <taxon>Pseudomonadati</taxon>
        <taxon>Pseudomonadota</taxon>
        <taxon>Gammaproteobacteria</taxon>
        <taxon>Pseudomonadales</taxon>
        <taxon>Pseudomonadaceae</taxon>
        <taxon>Stutzerimonas</taxon>
    </lineage>
</organism>
<evidence type="ECO:0000259" key="2">
    <source>
        <dbReference type="Pfam" id="PF20693"/>
    </source>
</evidence>
<dbReference type="Pfam" id="PF20693">
    <property type="entry name" value="YobI-ATPase"/>
    <property type="match status" value="1"/>
</dbReference>
<dbReference type="InterPro" id="IPR048428">
    <property type="entry name" value="YobI-NTPase"/>
</dbReference>
<keyword evidence="1" id="KW-0812">Transmembrane</keyword>
<sequence>MVCHFLRGICKRVRGIFCSQQEPTKESWDLVPLIPKYLVEEHGGYATAIEAALKDDQIRNIALSGNYGVGKSSILREVARRQDDRVVELSLSTLAPIEVTLLDESVPIQATTPTNRIQQEIVKQLLYREYPSRTPGSRFRRIERFRWWRAIGTSVLLGFVVAVIFLLAGWTVQIASVFTPYVDSGIWAHPAIWSAAALVALVINWLFYGKLQIRQLSTGTATVTLADSSVSYFDQYLDEIVYFFEVSGRDVVIFEDIDRFNDSHIFETLRALNTLLNVSPQIKKPIRFIYAIKDSIFDRIGLEKEGRKLEPNVLENDDPAQAEAMRANRTKFFDLVIPVVPFITHRSARNLAVRLLGQIEHKVAPELLDLAAQYVPDMRLLKNVRNEFIVFRDRIFSGDGEQLNLSETDLFAMMLYKSTHLTDFETIRLGTSKLDILYKVSRELVTESIKQIEGERRVLRQRLQRIEGAAKRSAQLGERLIAHMQRTAEAAGYRSQNAKFEFNRVALSSDDLKGASFWTDFAAVEADDLVLKWSNTVRYNEVYLSFSRDNLAAALGDPLDAESWNKADYEVLNEQLDGKAEDIKFLRSADLGVLVKRPMFLVEFNQVRQSFEAIAKELLKEGLAYQLVRAGYINRNFTLYTSTFHGDRVTPAATNFIIHHVERDLMDEQFELTPEDVDAVVREQGKNALTEPALYNIAILDRLLAVDVGAAEIMICSLVSLGERQTRFIQAYLSAGSERAKFIERFTAASSRVLVYLVSHADLDDASRLDLINVALAHLPSSKQRTDAAVSSYLSTHYAELSVLTSDATESVRAERTGALFANASIILPRLEPLARQVRPSFVSRNLYKVTHDNLSIAIDNTTTFALDVIRASNETVYDYVLGNLSTYLDAVDGMSATIDSNGYFLSVIEDVLGQETPRLGDVIERAAPDCEVADLAEVSEEAWPALAEHRRFPATFSNVNRYFLTVGLVDAPLAKVLIAASKITDIGTADDESKTALAVAILAATDQLPSAGLRVELVASLNLEDYLDIDDIAAEVGELFALLLKHNIIEDDTKSYEHLVATDWPTRKAFIRESRKFSSYMTPALVGADLAVLLTSDEIDSTIKGVVVEQAKKYAEVAGLRGLNELARFATQSGRELSPDVVQKMAQGDVSAQQILLLLEPHLDVINRDQLFTILQALDGDYPELTEVGRNKLRVSNTPADRALLERLKRENTVSTYDERKAMIEINRKRK</sequence>
<feature type="transmembrane region" description="Helical" evidence="1">
    <location>
        <begin position="190"/>
        <end position="208"/>
    </location>
</feature>
<evidence type="ECO:0000256" key="1">
    <source>
        <dbReference type="SAM" id="Phobius"/>
    </source>
</evidence>
<gene>
    <name evidence="3" type="ORF">CXK93_17195</name>
</gene>
<dbReference type="RefSeq" id="WP_102857157.1">
    <property type="nucleotide sequence ID" value="NZ_JAMOHT010000028.1"/>
</dbReference>
<comment type="caution">
    <text evidence="3">The sequence shown here is derived from an EMBL/GenBank/DDBJ whole genome shotgun (WGS) entry which is preliminary data.</text>
</comment>
<dbReference type="InterPro" id="IPR027417">
    <property type="entry name" value="P-loop_NTPase"/>
</dbReference>
<reference evidence="3 4" key="1">
    <citation type="submission" date="2018-01" db="EMBL/GenBank/DDBJ databases">
        <title>Denitrification phenotypes of diverse strains of Pseudomonas stutzeri.</title>
        <authorList>
            <person name="Milligan D.A."/>
            <person name="Bergaust L."/>
            <person name="Bakken L.R."/>
            <person name="Frostegard A."/>
        </authorList>
    </citation>
    <scope>NUCLEOTIDE SEQUENCE [LARGE SCALE GENOMIC DNA]</scope>
    <source>
        <strain evidence="3 4">ST27MN3</strain>
    </source>
</reference>
<name>A0ABX4VUV7_9GAMM</name>
<keyword evidence="4" id="KW-1185">Reference proteome</keyword>
<accession>A0ABX4VUV7</accession>
<keyword evidence="1" id="KW-1133">Transmembrane helix</keyword>
<evidence type="ECO:0000313" key="3">
    <source>
        <dbReference type="EMBL" id="PNF83965.1"/>
    </source>
</evidence>
<dbReference type="GO" id="GO:0003677">
    <property type="term" value="F:DNA binding"/>
    <property type="evidence" value="ECO:0007669"/>
    <property type="project" value="UniProtKB-KW"/>
</dbReference>